<protein>
    <submittedName>
        <fullName evidence="7">O-antigen ligase family protein</fullName>
    </submittedName>
</protein>
<dbReference type="RefSeq" id="WP_336435409.1">
    <property type="nucleotide sequence ID" value="NZ_JBAWKS010000001.1"/>
</dbReference>
<keyword evidence="2 5" id="KW-0812">Transmembrane</keyword>
<reference evidence="7 8" key="1">
    <citation type="submission" date="2023-12" db="EMBL/GenBank/DDBJ databases">
        <title>Friends and Foes: Symbiotic and Algicidal bacterial influence on Karenia brevis blooms.</title>
        <authorList>
            <person name="Fei C."/>
            <person name="Mohamed A.R."/>
            <person name="Booker A."/>
            <person name="Arshad M."/>
            <person name="Klass S."/>
            <person name="Ahn S."/>
            <person name="Gilbert P.M."/>
            <person name="Heil C.A."/>
            <person name="Martinez J.M."/>
            <person name="Amin S.A."/>
        </authorList>
    </citation>
    <scope>NUCLEOTIDE SEQUENCE [LARGE SCALE GENOMIC DNA]</scope>
    <source>
        <strain evidence="7 8">CE15</strain>
    </source>
</reference>
<comment type="subcellular location">
    <subcellularLocation>
        <location evidence="1">Membrane</location>
        <topology evidence="1">Multi-pass membrane protein</topology>
    </subcellularLocation>
</comment>
<dbReference type="Pfam" id="PF04932">
    <property type="entry name" value="Wzy_C"/>
    <property type="match status" value="1"/>
</dbReference>
<accession>A0ABU8ET12</accession>
<dbReference type="GO" id="GO:0016874">
    <property type="term" value="F:ligase activity"/>
    <property type="evidence" value="ECO:0007669"/>
    <property type="project" value="UniProtKB-KW"/>
</dbReference>
<feature type="transmembrane region" description="Helical" evidence="5">
    <location>
        <begin position="100"/>
        <end position="118"/>
    </location>
</feature>
<evidence type="ECO:0000256" key="1">
    <source>
        <dbReference type="ARBA" id="ARBA00004141"/>
    </source>
</evidence>
<feature type="transmembrane region" description="Helical" evidence="5">
    <location>
        <begin position="371"/>
        <end position="388"/>
    </location>
</feature>
<dbReference type="PANTHER" id="PTHR37422:SF13">
    <property type="entry name" value="LIPOPOLYSACCHARIDE BIOSYNTHESIS PROTEIN PA4999-RELATED"/>
    <property type="match status" value="1"/>
</dbReference>
<organism evidence="7 8">
    <name type="scientific">Pseudoalteromonas spongiae</name>
    <dbReference type="NCBI Taxonomy" id="298657"/>
    <lineage>
        <taxon>Bacteria</taxon>
        <taxon>Pseudomonadati</taxon>
        <taxon>Pseudomonadota</taxon>
        <taxon>Gammaproteobacteria</taxon>
        <taxon>Alteromonadales</taxon>
        <taxon>Pseudoalteromonadaceae</taxon>
        <taxon>Pseudoalteromonas</taxon>
    </lineage>
</organism>
<feature type="transmembrane region" description="Helical" evidence="5">
    <location>
        <begin position="422"/>
        <end position="444"/>
    </location>
</feature>
<proteinExistence type="predicted"/>
<feature type="transmembrane region" description="Helical" evidence="5">
    <location>
        <begin position="70"/>
        <end position="88"/>
    </location>
</feature>
<dbReference type="PANTHER" id="PTHR37422">
    <property type="entry name" value="TEICHURONIC ACID BIOSYNTHESIS PROTEIN TUAE"/>
    <property type="match status" value="1"/>
</dbReference>
<keyword evidence="3 5" id="KW-1133">Transmembrane helix</keyword>
<evidence type="ECO:0000256" key="2">
    <source>
        <dbReference type="ARBA" id="ARBA00022692"/>
    </source>
</evidence>
<dbReference type="Proteomes" id="UP001382455">
    <property type="component" value="Unassembled WGS sequence"/>
</dbReference>
<keyword evidence="4 5" id="KW-0472">Membrane</keyword>
<feature type="transmembrane region" description="Helical" evidence="5">
    <location>
        <begin position="337"/>
        <end position="364"/>
    </location>
</feature>
<evidence type="ECO:0000256" key="4">
    <source>
        <dbReference type="ARBA" id="ARBA00023136"/>
    </source>
</evidence>
<feature type="transmembrane region" description="Helical" evidence="5">
    <location>
        <begin position="221"/>
        <end position="237"/>
    </location>
</feature>
<feature type="transmembrane region" description="Helical" evidence="5">
    <location>
        <begin position="162"/>
        <end position="185"/>
    </location>
</feature>
<evidence type="ECO:0000259" key="6">
    <source>
        <dbReference type="Pfam" id="PF04932"/>
    </source>
</evidence>
<keyword evidence="7" id="KW-0436">Ligase</keyword>
<evidence type="ECO:0000256" key="3">
    <source>
        <dbReference type="ARBA" id="ARBA00022989"/>
    </source>
</evidence>
<evidence type="ECO:0000313" key="7">
    <source>
        <dbReference type="EMBL" id="MEI4550098.1"/>
    </source>
</evidence>
<feature type="domain" description="O-antigen ligase-related" evidence="6">
    <location>
        <begin position="206"/>
        <end position="352"/>
    </location>
</feature>
<keyword evidence="8" id="KW-1185">Reference proteome</keyword>
<sequence>MFINKYSRVVFYTLSLTFFILPFIPTYTIGYYGLAEPTNSLIVFPFIFIALASFVKSNNKRNELFLSKNILVLASLCVACLFIYTLFYSPQLSWVDSTKVKLYVIVYFLMFIQVLYWLKPNKLLIIILVFYFLFSQQIYGLYQHFISSQIYTYTSGQEIKMVGVIRQVNVFANMVVIGAVIALYLTLKLKPNKKFKLVTLSALTYLLLTPLVLYIATSKSAFISFATCTILLIIYLLKERKAKRAKKASIALVLGFILPAISNAFTEPSRTPSQITNVSARVQMYEHAIWMIQEKPILGWGANSFKSSYHYSLMDRSFNNQDIVPVDNYIDHPHNEVLLWAIELGLFGLLFIVSLFCVTLYILIKHKRFKGAPWAAIILLPTFILSQLEFPFYLTSYTFILFSLIFYVFVSPKNYASIRPNMNLCLVSTFLLTSLILPLIWFSALSAMKYTGNYSLEVRLNAKENIIWGLPTQDYTRQLDILIANLYAGNDASNIKSVNVDILNTLKEIPSEKLAITFLENCDKINSCDKSEVFHVKSYFPYANLKHQYKKELLEQKSNETKLTTD</sequence>
<feature type="transmembrane region" description="Helical" evidence="5">
    <location>
        <begin position="9"/>
        <end position="34"/>
    </location>
</feature>
<feature type="transmembrane region" description="Helical" evidence="5">
    <location>
        <begin position="40"/>
        <end position="58"/>
    </location>
</feature>
<dbReference type="InterPro" id="IPR051533">
    <property type="entry name" value="WaaL-like"/>
</dbReference>
<dbReference type="InterPro" id="IPR007016">
    <property type="entry name" value="O-antigen_ligase-rel_domated"/>
</dbReference>
<feature type="transmembrane region" description="Helical" evidence="5">
    <location>
        <begin position="197"/>
        <end position="215"/>
    </location>
</feature>
<comment type="caution">
    <text evidence="7">The sequence shown here is derived from an EMBL/GenBank/DDBJ whole genome shotgun (WGS) entry which is preliminary data.</text>
</comment>
<feature type="transmembrane region" description="Helical" evidence="5">
    <location>
        <begin position="123"/>
        <end position="142"/>
    </location>
</feature>
<evidence type="ECO:0000256" key="5">
    <source>
        <dbReference type="SAM" id="Phobius"/>
    </source>
</evidence>
<dbReference type="EMBL" id="JBAWKS010000001">
    <property type="protein sequence ID" value="MEI4550098.1"/>
    <property type="molecule type" value="Genomic_DNA"/>
</dbReference>
<gene>
    <name evidence="7" type="ORF">WAE96_10520</name>
</gene>
<feature type="transmembrane region" description="Helical" evidence="5">
    <location>
        <begin position="394"/>
        <end position="410"/>
    </location>
</feature>
<name>A0ABU8ET12_9GAMM</name>
<feature type="transmembrane region" description="Helical" evidence="5">
    <location>
        <begin position="249"/>
        <end position="266"/>
    </location>
</feature>
<evidence type="ECO:0000313" key="8">
    <source>
        <dbReference type="Proteomes" id="UP001382455"/>
    </source>
</evidence>